<protein>
    <recommendedName>
        <fullName evidence="2">Platelet-derived growth factor receptor-like protein</fullName>
    </recommendedName>
</protein>
<reference evidence="5 6" key="1">
    <citation type="journal article" date="2018" name="Gigascience">
        <title>Genomes of trombidid mites reveal novel predicted allergens and laterally-transferred genes associated with secondary metabolism.</title>
        <authorList>
            <person name="Dong X."/>
            <person name="Chaisiri K."/>
            <person name="Xia D."/>
            <person name="Armstrong S.D."/>
            <person name="Fang Y."/>
            <person name="Donnelly M.J."/>
            <person name="Kadowaki T."/>
            <person name="McGarry J.W."/>
            <person name="Darby A.C."/>
            <person name="Makepeace B.L."/>
        </authorList>
    </citation>
    <scope>NUCLEOTIDE SEQUENCE [LARGE SCALE GENOMIC DNA]</scope>
    <source>
        <strain evidence="5">UoL-UT</strain>
    </source>
</reference>
<accession>A0A443S8K4</accession>
<evidence type="ECO:0000259" key="4">
    <source>
        <dbReference type="PROSITE" id="PS50835"/>
    </source>
</evidence>
<comment type="caution">
    <text evidence="5">The sequence shown here is derived from an EMBL/GenBank/DDBJ whole genome shotgun (WGS) entry which is preliminary data.</text>
</comment>
<feature type="signal peptide" evidence="3">
    <location>
        <begin position="1"/>
        <end position="17"/>
    </location>
</feature>
<feature type="non-terminal residue" evidence="5">
    <location>
        <position position="552"/>
    </location>
</feature>
<dbReference type="PANTHER" id="PTHR15360">
    <property type="entry name" value="PLATELET-DERIVED GROWTH FACTOR RECEPTOR LIKE"/>
    <property type="match status" value="1"/>
</dbReference>
<dbReference type="InterPro" id="IPR042495">
    <property type="entry name" value="PDGFRL"/>
</dbReference>
<dbReference type="STRING" id="299467.A0A443S8K4"/>
<dbReference type="AlphaFoldDB" id="A0A443S8K4"/>
<evidence type="ECO:0000256" key="1">
    <source>
        <dbReference type="ARBA" id="ARBA00011360"/>
    </source>
</evidence>
<name>A0A443S8K4_9ACAR</name>
<dbReference type="InterPro" id="IPR003599">
    <property type="entry name" value="Ig_sub"/>
</dbReference>
<keyword evidence="6" id="KW-1185">Reference proteome</keyword>
<dbReference type="VEuPathDB" id="VectorBase:LDEU008144"/>
<comment type="subunit">
    <text evidence="1">Forms a complex composed of PDGFRL, TNK2 and GRB2.</text>
</comment>
<proteinExistence type="predicted"/>
<feature type="chain" id="PRO_5019177040" description="Platelet-derived growth factor receptor-like protein" evidence="3">
    <location>
        <begin position="18"/>
        <end position="552"/>
    </location>
</feature>
<evidence type="ECO:0000256" key="2">
    <source>
        <dbReference type="ARBA" id="ARBA00019671"/>
    </source>
</evidence>
<dbReference type="InterPro" id="IPR007110">
    <property type="entry name" value="Ig-like_dom"/>
</dbReference>
<keyword evidence="3" id="KW-0732">Signal</keyword>
<organism evidence="5 6">
    <name type="scientific">Leptotrombidium deliense</name>
    <dbReference type="NCBI Taxonomy" id="299467"/>
    <lineage>
        <taxon>Eukaryota</taxon>
        <taxon>Metazoa</taxon>
        <taxon>Ecdysozoa</taxon>
        <taxon>Arthropoda</taxon>
        <taxon>Chelicerata</taxon>
        <taxon>Arachnida</taxon>
        <taxon>Acari</taxon>
        <taxon>Acariformes</taxon>
        <taxon>Trombidiformes</taxon>
        <taxon>Prostigmata</taxon>
        <taxon>Anystina</taxon>
        <taxon>Parasitengona</taxon>
        <taxon>Trombiculoidea</taxon>
        <taxon>Trombiculidae</taxon>
        <taxon>Leptotrombidium</taxon>
    </lineage>
</organism>
<feature type="domain" description="Ig-like" evidence="4">
    <location>
        <begin position="24"/>
        <end position="120"/>
    </location>
</feature>
<keyword evidence="5" id="KW-0675">Receptor</keyword>
<dbReference type="InterPro" id="IPR036179">
    <property type="entry name" value="Ig-like_dom_sf"/>
</dbReference>
<dbReference type="Proteomes" id="UP000288716">
    <property type="component" value="Unassembled WGS sequence"/>
</dbReference>
<dbReference type="PIRSF" id="PIRSF000615">
    <property type="entry name" value="TyrPK_CSF1-R"/>
    <property type="match status" value="1"/>
</dbReference>
<dbReference type="PROSITE" id="PS50835">
    <property type="entry name" value="IG_LIKE"/>
    <property type="match status" value="1"/>
</dbReference>
<dbReference type="EMBL" id="NCKV01005707">
    <property type="protein sequence ID" value="RWS23896.1"/>
    <property type="molecule type" value="Genomic_DNA"/>
</dbReference>
<dbReference type="SUPFAM" id="SSF48726">
    <property type="entry name" value="Immunoglobulin"/>
    <property type="match status" value="1"/>
</dbReference>
<dbReference type="PANTHER" id="PTHR15360:SF4">
    <property type="entry name" value="PROTEIN KINASE DOMAIN-CONTAINING PROTEIN"/>
    <property type="match status" value="1"/>
</dbReference>
<gene>
    <name evidence="5" type="ORF">B4U80_13295</name>
</gene>
<dbReference type="SMART" id="SM00409">
    <property type="entry name" value="IG"/>
    <property type="match status" value="4"/>
</dbReference>
<dbReference type="Gene3D" id="2.60.40.10">
    <property type="entry name" value="Immunoglobulins"/>
    <property type="match status" value="3"/>
</dbReference>
<evidence type="ECO:0000313" key="5">
    <source>
        <dbReference type="EMBL" id="RWS23896.1"/>
    </source>
</evidence>
<evidence type="ECO:0000256" key="3">
    <source>
        <dbReference type="SAM" id="SignalP"/>
    </source>
</evidence>
<sequence length="552" mass="62906">MKAICFAFVTLFTSVFAINVFNPPQLQILSSNVSYAASERGKTIDVQNGSDLKLRCVGNSPITWRFPVQENNKEINSTDFLEKSGNETIFTTDLILSDLVFSQTGLYTCFYNDSNDDSLSDSVYVFVNDKHNLHIEFNHDIDYWYPSKPIKIPCLPTYSYANVTFQYSQMDSEERMNLTVDEDKGITYDPTSGLEIQKENVDVSRRYYCTYHVHSLSTENSFVIIMGSVSDSDVYVSMELLSRTPILVNDTLEFVCTVDSSKAKQLSIDFTSPVTDANLTISEITNETLSLNMIQFYRYSRRMIVENVTTAYQGVYYCNVSHSDKIIAGEFHTVSIYDESLQIIDDVSTDVDLNKNIVRKAGENINIEFTVKSKFQVQLSDLSLLKDGKVVSKEKQRALLKMKGNKILVEMLDMSMKKSGMYELIVYGNRKSINRKFNVEVKSLSIESASNVYDRNEMFTIICTASGNPIPEIVAFFYPCKGNRNCTDKKHRRYVTKFTTVLTGNNELYSYNVTVENRTRTLEIRGDAQQSGWYECLATSISGNEYARLRIN</sequence>
<dbReference type="InterPro" id="IPR013783">
    <property type="entry name" value="Ig-like_fold"/>
</dbReference>
<evidence type="ECO:0000313" key="6">
    <source>
        <dbReference type="Proteomes" id="UP000288716"/>
    </source>
</evidence>